<reference evidence="3" key="1">
    <citation type="submission" date="2017-02" db="UniProtKB">
        <authorList>
            <consortium name="WormBaseParasite"/>
        </authorList>
    </citation>
    <scope>IDENTIFICATION</scope>
</reference>
<evidence type="ECO:0000313" key="3">
    <source>
        <dbReference type="WBParaSite" id="BPAG_0000339101-mRNA-1"/>
    </source>
</evidence>
<reference evidence="1 2" key="2">
    <citation type="submission" date="2018-11" db="EMBL/GenBank/DDBJ databases">
        <authorList>
            <consortium name="Pathogen Informatics"/>
        </authorList>
    </citation>
    <scope>NUCLEOTIDE SEQUENCE [LARGE SCALE GENOMIC DNA]</scope>
</reference>
<protein>
    <submittedName>
        <fullName evidence="1 3">Uncharacterized protein</fullName>
    </submittedName>
</protein>
<gene>
    <name evidence="1" type="ORF">BPAG_LOCUS3362</name>
</gene>
<keyword evidence="2" id="KW-1185">Reference proteome</keyword>
<evidence type="ECO:0000313" key="2">
    <source>
        <dbReference type="Proteomes" id="UP000278627"/>
    </source>
</evidence>
<dbReference type="Proteomes" id="UP000278627">
    <property type="component" value="Unassembled WGS sequence"/>
</dbReference>
<accession>A0A0N4T5B0</accession>
<dbReference type="EMBL" id="UZAD01000911">
    <property type="protein sequence ID" value="VDN84548.1"/>
    <property type="molecule type" value="Genomic_DNA"/>
</dbReference>
<evidence type="ECO:0000313" key="1">
    <source>
        <dbReference type="EMBL" id="VDN84548.1"/>
    </source>
</evidence>
<organism evidence="3">
    <name type="scientific">Brugia pahangi</name>
    <name type="common">Filarial nematode worm</name>
    <dbReference type="NCBI Taxonomy" id="6280"/>
    <lineage>
        <taxon>Eukaryota</taxon>
        <taxon>Metazoa</taxon>
        <taxon>Ecdysozoa</taxon>
        <taxon>Nematoda</taxon>
        <taxon>Chromadorea</taxon>
        <taxon>Rhabditida</taxon>
        <taxon>Spirurina</taxon>
        <taxon>Spiruromorpha</taxon>
        <taxon>Filarioidea</taxon>
        <taxon>Onchocercidae</taxon>
        <taxon>Brugia</taxon>
    </lineage>
</organism>
<dbReference type="WBParaSite" id="BPAG_0000339101-mRNA-1">
    <property type="protein sequence ID" value="BPAG_0000339101-mRNA-1"/>
    <property type="gene ID" value="BPAG_0000339101"/>
</dbReference>
<sequence length="80" mass="9169">MRRTLILTLQLISDSNKIKDVPEADSLFPHSTDCHLFIQGANNTCEILSDAIKVHDHKLILMMNKNGSEFIHFDHLCIEH</sequence>
<proteinExistence type="predicted"/>
<dbReference type="AlphaFoldDB" id="A0A0N4T5B0"/>
<name>A0A0N4T5B0_BRUPA</name>